<evidence type="ECO:0000256" key="1">
    <source>
        <dbReference type="SAM" id="Phobius"/>
    </source>
</evidence>
<organism evidence="2 3">
    <name type="scientific">Tuber borchii</name>
    <name type="common">White truffle</name>
    <dbReference type="NCBI Taxonomy" id="42251"/>
    <lineage>
        <taxon>Eukaryota</taxon>
        <taxon>Fungi</taxon>
        <taxon>Dikarya</taxon>
        <taxon>Ascomycota</taxon>
        <taxon>Pezizomycotina</taxon>
        <taxon>Pezizomycetes</taxon>
        <taxon>Pezizales</taxon>
        <taxon>Tuberaceae</taxon>
        <taxon>Tuber</taxon>
    </lineage>
</organism>
<sequence>MDKEAQYTAEQGTGRGTEAKILVVVPDIYHKNVLPVYIITCTISSFVCWMDGSRVAVVIVVVLWYRYWYRVWGLIVGHKR</sequence>
<protein>
    <submittedName>
        <fullName evidence="2">Uncharacterized protein</fullName>
    </submittedName>
</protein>
<accession>A0A2T7A1E8</accession>
<comment type="caution">
    <text evidence="2">The sequence shown here is derived from an EMBL/GenBank/DDBJ whole genome shotgun (WGS) entry which is preliminary data.</text>
</comment>
<gene>
    <name evidence="2" type="ORF">B9Z19DRAFT_1076780</name>
</gene>
<feature type="transmembrane region" description="Helical" evidence="1">
    <location>
        <begin position="36"/>
        <end position="65"/>
    </location>
</feature>
<keyword evidence="3" id="KW-1185">Reference proteome</keyword>
<keyword evidence="1" id="KW-0472">Membrane</keyword>
<evidence type="ECO:0000313" key="3">
    <source>
        <dbReference type="Proteomes" id="UP000244722"/>
    </source>
</evidence>
<reference evidence="2 3" key="1">
    <citation type="submission" date="2017-04" db="EMBL/GenBank/DDBJ databases">
        <title>Draft genome sequence of Tuber borchii Vittad., a whitish edible truffle.</title>
        <authorList>
            <consortium name="DOE Joint Genome Institute"/>
            <person name="Murat C."/>
            <person name="Kuo A."/>
            <person name="Barry K.W."/>
            <person name="Clum A."/>
            <person name="Dockter R.B."/>
            <person name="Fauchery L."/>
            <person name="Iotti M."/>
            <person name="Kohler A."/>
            <person name="Labutti K."/>
            <person name="Lindquist E.A."/>
            <person name="Lipzen A."/>
            <person name="Ohm R.A."/>
            <person name="Wang M."/>
            <person name="Grigoriev I.V."/>
            <person name="Zambonelli A."/>
            <person name="Martin F.M."/>
        </authorList>
    </citation>
    <scope>NUCLEOTIDE SEQUENCE [LARGE SCALE GENOMIC DNA]</scope>
    <source>
        <strain evidence="2 3">Tbo3840</strain>
    </source>
</reference>
<name>A0A2T7A1E8_TUBBO</name>
<dbReference type="EMBL" id="NESQ01000043">
    <property type="protein sequence ID" value="PUU81553.1"/>
    <property type="molecule type" value="Genomic_DNA"/>
</dbReference>
<dbReference type="Proteomes" id="UP000244722">
    <property type="component" value="Unassembled WGS sequence"/>
</dbReference>
<proteinExistence type="predicted"/>
<evidence type="ECO:0000313" key="2">
    <source>
        <dbReference type="EMBL" id="PUU81553.1"/>
    </source>
</evidence>
<keyword evidence="1" id="KW-1133">Transmembrane helix</keyword>
<dbReference type="AlphaFoldDB" id="A0A2T7A1E8"/>
<keyword evidence="1" id="KW-0812">Transmembrane</keyword>